<gene>
    <name evidence="2" type="ORF">ABR55_04450</name>
</gene>
<reference evidence="2 3" key="1">
    <citation type="submission" date="2015-10" db="EMBL/GenBank/DDBJ databases">
        <title>Metagenome-Assembled Genomes uncover a global brackish microbiome.</title>
        <authorList>
            <person name="Hugerth L.W."/>
            <person name="Larsson J."/>
            <person name="Alneberg J."/>
            <person name="Lindh M.V."/>
            <person name="Legrand C."/>
            <person name="Pinhassi J."/>
            <person name="Andersson A.F."/>
        </authorList>
    </citation>
    <scope>NUCLEOTIDE SEQUENCE [LARGE SCALE GENOMIC DNA]</scope>
    <source>
        <strain evidence="2">BACL15 MAG-120823-bin78</strain>
    </source>
</reference>
<evidence type="ECO:0000313" key="3">
    <source>
        <dbReference type="Proteomes" id="UP000052955"/>
    </source>
</evidence>
<feature type="domain" description="HTH cro/C1-type" evidence="1">
    <location>
        <begin position="16"/>
        <end position="72"/>
    </location>
</feature>
<organism evidence="2 3">
    <name type="scientific">Actinobacteria bacterium BACL15 MAG-120823-bin78</name>
    <dbReference type="NCBI Taxonomy" id="1655563"/>
    <lineage>
        <taxon>Bacteria</taxon>
        <taxon>Bacillati</taxon>
        <taxon>Actinomycetota</taxon>
        <taxon>Actinomycetes</taxon>
        <taxon>Actinomycetes incertae sedis</taxon>
        <taxon>ac1 cluster</taxon>
    </lineage>
</organism>
<dbReference type="InterPro" id="IPR010982">
    <property type="entry name" value="Lambda_DNA-bd_dom_sf"/>
</dbReference>
<dbReference type="InterPro" id="IPR037664">
    <property type="entry name" value="BldD_C"/>
</dbReference>
<dbReference type="Gene3D" id="1.10.260.40">
    <property type="entry name" value="lambda repressor-like DNA-binding domains"/>
    <property type="match status" value="1"/>
</dbReference>
<evidence type="ECO:0000259" key="1">
    <source>
        <dbReference type="PROSITE" id="PS50943"/>
    </source>
</evidence>
<dbReference type="Pfam" id="PF21179">
    <property type="entry name" value="BldD-like_C"/>
    <property type="match status" value="1"/>
</dbReference>
<feature type="non-terminal residue" evidence="2">
    <location>
        <position position="1"/>
    </location>
</feature>
<protein>
    <recommendedName>
        <fullName evidence="1">HTH cro/C1-type domain-containing protein</fullName>
    </recommendedName>
</protein>
<dbReference type="InterPro" id="IPR038099">
    <property type="entry name" value="BldD-like_C_sf"/>
</dbReference>
<dbReference type="PROSITE" id="PS50943">
    <property type="entry name" value="HTH_CROC1"/>
    <property type="match status" value="1"/>
</dbReference>
<dbReference type="EMBL" id="LIAN01000148">
    <property type="protein sequence ID" value="KRO37036.1"/>
    <property type="molecule type" value="Genomic_DNA"/>
</dbReference>
<comment type="caution">
    <text evidence="2">The sequence shown here is derived from an EMBL/GenBank/DDBJ whole genome shotgun (WGS) entry which is preliminary data.</text>
</comment>
<dbReference type="SUPFAM" id="SSF47413">
    <property type="entry name" value="lambda repressor-like DNA-binding domains"/>
    <property type="match status" value="1"/>
</dbReference>
<dbReference type="SMART" id="SM00530">
    <property type="entry name" value="HTH_XRE"/>
    <property type="match status" value="1"/>
</dbReference>
<dbReference type="Pfam" id="PF01381">
    <property type="entry name" value="HTH_3"/>
    <property type="match status" value="1"/>
</dbReference>
<dbReference type="Proteomes" id="UP000052955">
    <property type="component" value="Unassembled WGS sequence"/>
</dbReference>
<dbReference type="AlphaFoldDB" id="A0A0R2PGD6"/>
<dbReference type="Gene3D" id="1.10.10.1930">
    <property type="match status" value="1"/>
</dbReference>
<dbReference type="GO" id="GO:0045892">
    <property type="term" value="P:negative regulation of DNA-templated transcription"/>
    <property type="evidence" value="ECO:0007669"/>
    <property type="project" value="InterPro"/>
</dbReference>
<dbReference type="GO" id="GO:0003677">
    <property type="term" value="F:DNA binding"/>
    <property type="evidence" value="ECO:0007669"/>
    <property type="project" value="InterPro"/>
</dbReference>
<sequence length="156" mass="17686">HSMSIDTELDTLHNRLRQIRESQGLTLQQVSARSKGQISSIALGSYERGDRSISARKILQIAQLYNIPVTELFTPTEKTLQTGRVVIDLRKLTQTEDPIGKQLLIVLKRIVAMRRDWNGEVISLREGDISNLQTFAHFSTAELSLALERFTLTKLK</sequence>
<name>A0A0R2PGD6_9ACTN</name>
<dbReference type="InterPro" id="IPR001387">
    <property type="entry name" value="Cro/C1-type_HTH"/>
</dbReference>
<proteinExistence type="predicted"/>
<accession>A0A0R2PGD6</accession>
<evidence type="ECO:0000313" key="2">
    <source>
        <dbReference type="EMBL" id="KRO37036.1"/>
    </source>
</evidence>
<dbReference type="CDD" id="cd00093">
    <property type="entry name" value="HTH_XRE"/>
    <property type="match status" value="1"/>
</dbReference>